<dbReference type="Gene3D" id="6.10.140.2220">
    <property type="match status" value="1"/>
</dbReference>
<dbReference type="EMBL" id="JARJCM010000195">
    <property type="protein sequence ID" value="KAJ7023075.1"/>
    <property type="molecule type" value="Genomic_DNA"/>
</dbReference>
<feature type="domain" description="MYND-type" evidence="5">
    <location>
        <begin position="282"/>
        <end position="323"/>
    </location>
</feature>
<dbReference type="Gene3D" id="1.25.40.20">
    <property type="entry name" value="Ankyrin repeat-containing domain"/>
    <property type="match status" value="1"/>
</dbReference>
<keyword evidence="7" id="KW-1185">Reference proteome</keyword>
<dbReference type="InterPro" id="IPR036770">
    <property type="entry name" value="Ankyrin_rpt-contain_sf"/>
</dbReference>
<keyword evidence="1" id="KW-0479">Metal-binding</keyword>
<evidence type="ECO:0000256" key="3">
    <source>
        <dbReference type="ARBA" id="ARBA00022833"/>
    </source>
</evidence>
<accession>A0AAD6WS78</accession>
<keyword evidence="3" id="KW-0862">Zinc</keyword>
<proteinExistence type="predicted"/>
<evidence type="ECO:0000256" key="2">
    <source>
        <dbReference type="ARBA" id="ARBA00022771"/>
    </source>
</evidence>
<keyword evidence="2 4" id="KW-0863">Zinc-finger</keyword>
<organism evidence="6 7">
    <name type="scientific">Mycena alexandri</name>
    <dbReference type="NCBI Taxonomy" id="1745969"/>
    <lineage>
        <taxon>Eukaryota</taxon>
        <taxon>Fungi</taxon>
        <taxon>Dikarya</taxon>
        <taxon>Basidiomycota</taxon>
        <taxon>Agaricomycotina</taxon>
        <taxon>Agaricomycetes</taxon>
        <taxon>Agaricomycetidae</taxon>
        <taxon>Agaricales</taxon>
        <taxon>Marasmiineae</taxon>
        <taxon>Mycenaceae</taxon>
        <taxon>Mycena</taxon>
    </lineage>
</organism>
<evidence type="ECO:0000313" key="6">
    <source>
        <dbReference type="EMBL" id="KAJ7023075.1"/>
    </source>
</evidence>
<dbReference type="GO" id="GO:0008270">
    <property type="term" value="F:zinc ion binding"/>
    <property type="evidence" value="ECO:0007669"/>
    <property type="project" value="UniProtKB-KW"/>
</dbReference>
<evidence type="ECO:0000256" key="4">
    <source>
        <dbReference type="PROSITE-ProRule" id="PRU00134"/>
    </source>
</evidence>
<dbReference type="AlphaFoldDB" id="A0AAD6WS78"/>
<reference evidence="6" key="1">
    <citation type="submission" date="2023-03" db="EMBL/GenBank/DDBJ databases">
        <title>Massive genome expansion in bonnet fungi (Mycena s.s.) driven by repeated elements and novel gene families across ecological guilds.</title>
        <authorList>
            <consortium name="Lawrence Berkeley National Laboratory"/>
            <person name="Harder C.B."/>
            <person name="Miyauchi S."/>
            <person name="Viragh M."/>
            <person name="Kuo A."/>
            <person name="Thoen E."/>
            <person name="Andreopoulos B."/>
            <person name="Lu D."/>
            <person name="Skrede I."/>
            <person name="Drula E."/>
            <person name="Henrissat B."/>
            <person name="Morin E."/>
            <person name="Kohler A."/>
            <person name="Barry K."/>
            <person name="LaButti K."/>
            <person name="Morin E."/>
            <person name="Salamov A."/>
            <person name="Lipzen A."/>
            <person name="Mereny Z."/>
            <person name="Hegedus B."/>
            <person name="Baldrian P."/>
            <person name="Stursova M."/>
            <person name="Weitz H."/>
            <person name="Taylor A."/>
            <person name="Grigoriev I.V."/>
            <person name="Nagy L.G."/>
            <person name="Martin F."/>
            <person name="Kauserud H."/>
        </authorList>
    </citation>
    <scope>NUCLEOTIDE SEQUENCE</scope>
    <source>
        <strain evidence="6">CBHHK200</strain>
    </source>
</reference>
<gene>
    <name evidence="6" type="ORF">C8F04DRAFT_1048301</name>
</gene>
<comment type="caution">
    <text evidence="6">The sequence shown here is derived from an EMBL/GenBank/DDBJ whole genome shotgun (WGS) entry which is preliminary data.</text>
</comment>
<dbReference type="InterPro" id="IPR002893">
    <property type="entry name" value="Znf_MYND"/>
</dbReference>
<evidence type="ECO:0000256" key="1">
    <source>
        <dbReference type="ARBA" id="ARBA00022723"/>
    </source>
</evidence>
<sequence length="341" mass="37183">MDSARQAQLQEIIEGQKGVGRPLSELMKTNETLKGAESQRLRTFFTSNCMEPDRDLDQYGRILAMGDLDGVKADFEERVARHAAMAPDSGAGPSTGAAAVPLSPGAAAAQDIYALCWGPTLVPIYNLLGLLRIIFPENAREHLAIARFMIETAKVPIDKGDLSGTRALSHALSTKPGFDFEYAQLLYDAGGDVNTRNRYGGTVAHEIALIWAPKDVSAVARSIQAFKWFLEHGGSVDIADGDGMTVRQMARRLASSVPSLNKLIAETDRKRKGFAKTPNSCCGLCGRGDADMRRCGRCKATRYCDPSARDCQKLDWPHHKKNCVKVMETDTVSFLGNKFTA</sequence>
<dbReference type="PROSITE" id="PS50865">
    <property type="entry name" value="ZF_MYND_2"/>
    <property type="match status" value="1"/>
</dbReference>
<name>A0AAD6WS78_9AGAR</name>
<evidence type="ECO:0000259" key="5">
    <source>
        <dbReference type="PROSITE" id="PS50865"/>
    </source>
</evidence>
<dbReference type="SUPFAM" id="SSF48403">
    <property type="entry name" value="Ankyrin repeat"/>
    <property type="match status" value="1"/>
</dbReference>
<dbReference type="Pfam" id="PF01753">
    <property type="entry name" value="zf-MYND"/>
    <property type="match status" value="1"/>
</dbReference>
<dbReference type="Proteomes" id="UP001218188">
    <property type="component" value="Unassembled WGS sequence"/>
</dbReference>
<protein>
    <recommendedName>
        <fullName evidence="5">MYND-type domain-containing protein</fullName>
    </recommendedName>
</protein>
<evidence type="ECO:0000313" key="7">
    <source>
        <dbReference type="Proteomes" id="UP001218188"/>
    </source>
</evidence>
<dbReference type="SUPFAM" id="SSF144232">
    <property type="entry name" value="HIT/MYND zinc finger-like"/>
    <property type="match status" value="1"/>
</dbReference>